<keyword evidence="2" id="KW-1133">Transmembrane helix</keyword>
<evidence type="ECO:0000256" key="2">
    <source>
        <dbReference type="SAM" id="Phobius"/>
    </source>
</evidence>
<dbReference type="AlphaFoldDB" id="A0A163PWW8"/>
<comment type="caution">
    <text evidence="3">The sequence shown here is derived from an EMBL/GenBank/DDBJ whole genome shotgun (WGS) entry which is preliminary data.</text>
</comment>
<reference evidence="4" key="1">
    <citation type="submission" date="2016-01" db="EMBL/GenBank/DDBJ databases">
        <title>Draft genome of Chromobacterium sp. F49.</title>
        <authorList>
            <person name="Hong K.W."/>
        </authorList>
    </citation>
    <scope>NUCLEOTIDE SEQUENCE [LARGE SCALE GENOMIC DNA]</scope>
    <source>
        <strain evidence="4">P7IIIA</strain>
    </source>
</reference>
<keyword evidence="2" id="KW-0472">Membrane</keyword>
<sequence length="207" mass="23649">MVNGELHRTDSTRQEQDTKLPKQQGSEKSKTIILTLVLSFFLIGGAGTLGYYYLFGAKSASDVNLPTTEEVEAAEKSSGVEIFKPTIEVPKTEIQRRLNVMHEYWNGRLGYDQWTSYKVGTHTSELKRIENNIREKILPYVGGPLQTDIENAIGKIERSIETKSVEPLKGVHRIFHDLDITLNDYSDASDFWEVTETYKWYQKNAVQ</sequence>
<feature type="region of interest" description="Disordered" evidence="1">
    <location>
        <begin position="1"/>
        <end position="24"/>
    </location>
</feature>
<proteinExistence type="predicted"/>
<gene>
    <name evidence="3" type="ORF">AWM68_14270</name>
</gene>
<dbReference type="Proteomes" id="UP000076567">
    <property type="component" value="Unassembled WGS sequence"/>
</dbReference>
<keyword evidence="2" id="KW-0812">Transmembrane</keyword>
<keyword evidence="4" id="KW-1185">Reference proteome</keyword>
<accession>A0A163PWW8</accession>
<dbReference type="OrthoDB" id="2087420at2"/>
<dbReference type="EMBL" id="LRFC01000038">
    <property type="protein sequence ID" value="KZE64258.1"/>
    <property type="molecule type" value="Genomic_DNA"/>
</dbReference>
<evidence type="ECO:0000313" key="3">
    <source>
        <dbReference type="EMBL" id="KZE64258.1"/>
    </source>
</evidence>
<dbReference type="RefSeq" id="WP_066245437.1">
    <property type="nucleotide sequence ID" value="NZ_LRFC01000038.1"/>
</dbReference>
<organism evidence="3 4">
    <name type="scientific">Fictibacillus phosphorivorans</name>
    <dbReference type="NCBI Taxonomy" id="1221500"/>
    <lineage>
        <taxon>Bacteria</taxon>
        <taxon>Bacillati</taxon>
        <taxon>Bacillota</taxon>
        <taxon>Bacilli</taxon>
        <taxon>Bacillales</taxon>
        <taxon>Fictibacillaceae</taxon>
        <taxon>Fictibacillus</taxon>
    </lineage>
</organism>
<evidence type="ECO:0000256" key="1">
    <source>
        <dbReference type="SAM" id="MobiDB-lite"/>
    </source>
</evidence>
<evidence type="ECO:0000313" key="4">
    <source>
        <dbReference type="Proteomes" id="UP000076567"/>
    </source>
</evidence>
<feature type="transmembrane region" description="Helical" evidence="2">
    <location>
        <begin position="32"/>
        <end position="54"/>
    </location>
</feature>
<name>A0A163PWW8_9BACL</name>
<protein>
    <submittedName>
        <fullName evidence="3">Uncharacterized protein</fullName>
    </submittedName>
</protein>